<organism evidence="6 7">
    <name type="scientific">Paenibacillus taihuensis</name>
    <dbReference type="NCBI Taxonomy" id="1156355"/>
    <lineage>
        <taxon>Bacteria</taxon>
        <taxon>Bacillati</taxon>
        <taxon>Bacillota</taxon>
        <taxon>Bacilli</taxon>
        <taxon>Bacillales</taxon>
        <taxon>Paenibacillaceae</taxon>
        <taxon>Paenibacillus</taxon>
    </lineage>
</organism>
<reference evidence="6 7" key="1">
    <citation type="submission" date="2018-08" db="EMBL/GenBank/DDBJ databases">
        <title>Genomic Encyclopedia of Type Strains, Phase III (KMG-III): the genomes of soil and plant-associated and newly described type strains.</title>
        <authorList>
            <person name="Whitman W."/>
        </authorList>
    </citation>
    <scope>NUCLEOTIDE SEQUENCE [LARGE SCALE GENOMIC DNA]</scope>
    <source>
        <strain evidence="6 7">CGMCC 1.10966</strain>
    </source>
</reference>
<dbReference type="GO" id="GO:0016020">
    <property type="term" value="C:membrane"/>
    <property type="evidence" value="ECO:0007669"/>
    <property type="project" value="UniProtKB-SubCell"/>
</dbReference>
<keyword evidence="2" id="KW-0812">Transmembrane</keyword>
<comment type="similarity">
    <text evidence="5">Belongs to the bacteriophage holin family. Cp-1 holin subfamily.</text>
</comment>
<evidence type="ECO:0000256" key="5">
    <source>
        <dbReference type="ARBA" id="ARBA00023600"/>
    </source>
</evidence>
<evidence type="ECO:0000313" key="6">
    <source>
        <dbReference type="EMBL" id="REE80230.1"/>
    </source>
</evidence>
<dbReference type="EMBL" id="QTTN01000021">
    <property type="protein sequence ID" value="REE80230.1"/>
    <property type="molecule type" value="Genomic_DNA"/>
</dbReference>
<keyword evidence="3" id="KW-1133">Transmembrane helix</keyword>
<dbReference type="RefSeq" id="WP_425463917.1">
    <property type="nucleotide sequence ID" value="NZ_QTTN01000021.1"/>
</dbReference>
<evidence type="ECO:0000256" key="3">
    <source>
        <dbReference type="ARBA" id="ARBA00022989"/>
    </source>
</evidence>
<protein>
    <submittedName>
        <fullName evidence="6">Toxin secretion/phage lysis holin</fullName>
    </submittedName>
</protein>
<gene>
    <name evidence="6" type="ORF">A8990_12179</name>
</gene>
<keyword evidence="4" id="KW-0472">Membrane</keyword>
<dbReference type="Pfam" id="PF05105">
    <property type="entry name" value="Phage_holin_4_1"/>
    <property type="match status" value="1"/>
</dbReference>
<sequence length="135" mass="14672">MPHTVVCSITAVLGSLLTFSFGMWPESLTLLIVAMGVDYATGVTAAVKEKGLNSEVGSWGLAKKGIMLLVILLAHRIDIMLELNNVAMGGAIYFYLANELISITENLGRIGVPMPDRLRQLIEVLKDKGKDKDKK</sequence>
<dbReference type="NCBIfam" id="TIGR01593">
    <property type="entry name" value="holin_tox_secr"/>
    <property type="match status" value="1"/>
</dbReference>
<keyword evidence="7" id="KW-1185">Reference proteome</keyword>
<evidence type="ECO:0000256" key="1">
    <source>
        <dbReference type="ARBA" id="ARBA00004141"/>
    </source>
</evidence>
<accession>A0A3D9RK20</accession>
<evidence type="ECO:0000256" key="4">
    <source>
        <dbReference type="ARBA" id="ARBA00023136"/>
    </source>
</evidence>
<dbReference type="Proteomes" id="UP000256304">
    <property type="component" value="Unassembled WGS sequence"/>
</dbReference>
<evidence type="ECO:0000256" key="2">
    <source>
        <dbReference type="ARBA" id="ARBA00022692"/>
    </source>
</evidence>
<dbReference type="AlphaFoldDB" id="A0A3D9RK20"/>
<comment type="caution">
    <text evidence="6">The sequence shown here is derived from an EMBL/GenBank/DDBJ whole genome shotgun (WGS) entry which is preliminary data.</text>
</comment>
<comment type="subcellular location">
    <subcellularLocation>
        <location evidence="1">Membrane</location>
        <topology evidence="1">Multi-pass membrane protein</topology>
    </subcellularLocation>
</comment>
<name>A0A3D9RK20_9BACL</name>
<evidence type="ECO:0000313" key="7">
    <source>
        <dbReference type="Proteomes" id="UP000256304"/>
    </source>
</evidence>
<dbReference type="InterPro" id="IPR006480">
    <property type="entry name" value="Phage_holin_4_1"/>
</dbReference>
<proteinExistence type="inferred from homology"/>